<dbReference type="Gene3D" id="3.30.1440.10">
    <property type="match status" value="1"/>
</dbReference>
<dbReference type="FunFam" id="3.30.1440.10:FF:000002">
    <property type="entry name" value="60S ribosomal protein L11"/>
    <property type="match status" value="1"/>
</dbReference>
<dbReference type="EMBL" id="CAJOBC010000726">
    <property type="protein sequence ID" value="CAF3619272.1"/>
    <property type="molecule type" value="Genomic_DNA"/>
</dbReference>
<evidence type="ECO:0000256" key="5">
    <source>
        <dbReference type="ARBA" id="ARBA00023274"/>
    </source>
</evidence>
<dbReference type="PANTHER" id="PTHR13720:SF24">
    <property type="entry name" value="WD REPEAT-CONTAINING PROTEIN 90"/>
    <property type="match status" value="1"/>
</dbReference>
<evidence type="ECO:0000256" key="1">
    <source>
        <dbReference type="ARBA" id="ARBA00008553"/>
    </source>
</evidence>
<dbReference type="SUPFAM" id="SSF50978">
    <property type="entry name" value="WD40 repeat-like"/>
    <property type="match status" value="3"/>
</dbReference>
<feature type="repeat" description="WD" evidence="8">
    <location>
        <begin position="1890"/>
        <end position="1930"/>
    </location>
</feature>
<dbReference type="Gene3D" id="2.130.10.10">
    <property type="entry name" value="YVTN repeat-like/Quinoprotein amine dehydrogenase"/>
    <property type="match status" value="7"/>
</dbReference>
<reference evidence="14" key="1">
    <citation type="submission" date="2021-02" db="EMBL/GenBank/DDBJ databases">
        <authorList>
            <person name="Nowell W R."/>
        </authorList>
    </citation>
    <scope>NUCLEOTIDE SEQUENCE</scope>
</reference>
<dbReference type="SUPFAM" id="SSF52833">
    <property type="entry name" value="Thioredoxin-like"/>
    <property type="match status" value="1"/>
</dbReference>
<evidence type="ECO:0000256" key="4">
    <source>
        <dbReference type="ARBA" id="ARBA00022980"/>
    </source>
</evidence>
<dbReference type="InterPro" id="IPR055441">
    <property type="entry name" value="Beta-prop_WDR90_POC16_2nd"/>
</dbReference>
<dbReference type="SUPFAM" id="SSF55282">
    <property type="entry name" value="RL5-like"/>
    <property type="match status" value="1"/>
</dbReference>
<dbReference type="InterPro" id="IPR055440">
    <property type="entry name" value="Beta-prop_WDR90_4th"/>
</dbReference>
<evidence type="ECO:0000259" key="13">
    <source>
        <dbReference type="Pfam" id="PF23393"/>
    </source>
</evidence>
<dbReference type="InterPro" id="IPR031310">
    <property type="entry name" value="Ribosomal_uL5_N"/>
</dbReference>
<dbReference type="InterPro" id="IPR022803">
    <property type="entry name" value="Ribosomal_uL5_dom_sf"/>
</dbReference>
<evidence type="ECO:0000313" key="14">
    <source>
        <dbReference type="EMBL" id="CAF0832179.1"/>
    </source>
</evidence>
<dbReference type="Pfam" id="PF23393">
    <property type="entry name" value="Beta-prop_WDR90_POC16_2nd"/>
    <property type="match status" value="1"/>
</dbReference>
<evidence type="ECO:0000256" key="7">
    <source>
        <dbReference type="ARBA" id="ARBA00035322"/>
    </source>
</evidence>
<dbReference type="NCBIfam" id="NF003258">
    <property type="entry name" value="PRK04219.1"/>
    <property type="match status" value="1"/>
</dbReference>
<dbReference type="Pfam" id="PF00673">
    <property type="entry name" value="Ribosomal_L5_C"/>
    <property type="match status" value="1"/>
</dbReference>
<dbReference type="SUPFAM" id="SSF50998">
    <property type="entry name" value="Quinoprotein alcohol dehydrogenase-like"/>
    <property type="match status" value="2"/>
</dbReference>
<keyword evidence="4" id="KW-0689">Ribosomal protein</keyword>
<feature type="domain" description="Large ribosomal subunit protein uL5 C-terminal" evidence="10">
    <location>
        <begin position="57"/>
        <end position="134"/>
    </location>
</feature>
<dbReference type="GO" id="GO:1990904">
    <property type="term" value="C:ribonucleoprotein complex"/>
    <property type="evidence" value="ECO:0007669"/>
    <property type="project" value="UniProtKB-KW"/>
</dbReference>
<evidence type="ECO:0000256" key="6">
    <source>
        <dbReference type="ARBA" id="ARBA00035245"/>
    </source>
</evidence>
<dbReference type="EMBL" id="CAJNOQ010000726">
    <property type="protein sequence ID" value="CAF0832179.1"/>
    <property type="molecule type" value="Genomic_DNA"/>
</dbReference>
<evidence type="ECO:0000259" key="9">
    <source>
        <dbReference type="Pfam" id="PF00281"/>
    </source>
</evidence>
<dbReference type="Pfam" id="PF06999">
    <property type="entry name" value="Suc_Fer-like"/>
    <property type="match status" value="1"/>
</dbReference>
<dbReference type="SMART" id="SM00320">
    <property type="entry name" value="WD40"/>
    <property type="match status" value="19"/>
</dbReference>
<proteinExistence type="inferred from homology"/>
<dbReference type="InterPro" id="IPR057266">
    <property type="entry name" value="Ribosomal_uL5_euk/arc-type"/>
</dbReference>
<dbReference type="InterPro" id="IPR009737">
    <property type="entry name" value="Aim32/Apd1-like"/>
</dbReference>
<feature type="domain" description="WDR90 4th beta-propeller" evidence="12">
    <location>
        <begin position="1904"/>
        <end position="2234"/>
    </location>
</feature>
<keyword evidence="5" id="KW-0687">Ribonucleoprotein</keyword>
<dbReference type="PROSITE" id="PS50082">
    <property type="entry name" value="WD_REPEATS_2"/>
    <property type="match status" value="2"/>
</dbReference>
<evidence type="ECO:0000259" key="12">
    <source>
        <dbReference type="Pfam" id="PF23342"/>
    </source>
</evidence>
<keyword evidence="2 8" id="KW-0853">WD repeat</keyword>
<dbReference type="PROSITE" id="PS50294">
    <property type="entry name" value="WD_REPEATS_REGION"/>
    <property type="match status" value="2"/>
</dbReference>
<keyword evidence="3" id="KW-0677">Repeat</keyword>
<keyword evidence="16" id="KW-1185">Reference proteome</keyword>
<evidence type="ECO:0000313" key="15">
    <source>
        <dbReference type="EMBL" id="CAF3619272.1"/>
    </source>
</evidence>
<dbReference type="InterPro" id="IPR001680">
    <property type="entry name" value="WD40_rpt"/>
</dbReference>
<sequence>MSKLRIRKLCLNICVGESGDRLTRAAKVLEQLTGQTPVYSKAQHTIRSFGIRRNENIGVCCTVRGEKAQEILEQGLKIKEFQLNKQCFNDNGTFGFGIEEHIDLGIKYDPTIGIFGINFLIVLGRAGFDINNKKHQKSPIGKAHCITKIDTMKWFQQIYDGILISFFLLRKTKSLLLYMDLAGKLVTSGMSHASNVSEVDPCSGCENPCSIHQTYPPEITAQIDLGKMSGSVESHRRHLCIGQNYESAKWPKDVKNLNDYVEQLTKELKNFKDYSVKLTATSTNVDSNDADVADWYLFPDLIRFRNVRKDQITKLIQVLFVDDQSIIKIKDKQNSVTNQLAELNQSNKMTTNFIPALADIQHERLTGVWLLICCHKTRDERCGVAGPILVEECQKYIQGGNKDVHTLKISHIGGHKFAGNVIVYPNGVWYGRVLSCHIPLIIEAYSDGNDEKKQKLTPLLRGQLDMSWKRQPNMNHNSWQTPFVNIFKHFEIQSWKKSSKQGDVSALMDRDLKSTVFRIRGLIPANNFIQFPSQLSQSLGLTGRFFYILFHSVFDKFFSIHLDIMTHENHLVRISLSNLFREFKVSTTCIQFPYMTSNPSLAMLKTTSSAFDSQIKTSSIDVTSTESRWCVLCLDLEKILSTYMTNQRYHYIKSFQLCGNIFVKNCFTSDNLYEPGVTTVDAKRSVLTKGTGVRSLPKELAYPLGKNQQWHDIYDYVMFPSSSSTGCDSNQFERVRNIHSSIDYKANENGKSNGNITVNDDIGKPSKVQTKAANGHLSCSSSDLQHINQRTILPNNNQESCSWTTYNDNRSPYQPLPTTINDQQPSTSRTNNSEGVHLFANHQTINFNNCSIHDDNDYNDFSLEKTIDENGSHLLTRLLPDPILRLKKVIGIGIAGDENATTTSGTCKDILWTHDGDYILYPSNALVIMMHIETRQQYFFIGHTDKVTSIALKVNSTLLATVQKGSNAILRIWKLESRRCIAVVKVPAIKLCAVDFALDSNSLVVVGHSGVLEDKQNSSKTIVCVYDTSNCLKGTINLISKTSTDSTIERIKFVPYDSSKFVTCGRDNIKFWRLKNSVELKSMSISVDDIQHLEYTDIRFEYITKTNLNQNNELLLYISSKSGHVLELSYNEKRVLRIHRLLPLKRPTGSSDKMTLANAPSIGVNALTVTSNFCITGSNDGYVRVWSNDFQQAYIEVQHDNSICGIAISDDQTRVLVSTVSGSLGILNLVNKNYSTLIRSHINYVNDIDYDDIKKQMISVSSDGTIRIWSFETGEQLYEFTSLNDTPLLLTYHPNKQAFAAGFNNGAIKIFELNTSIISAEVKHHTSSITGLLYSHNGFKLLSSDSDGNLCLSDVNDGYKLQRTIAKALPVINSKLSPNLRGNLLAISPDGKHTAYIGPTEFVVTVVETNNLNQTLRIDISSCVLNDTKTVDESAVLVRYSPSKHLLVATSNQKLLKLDSQTGKLLNIINCTHRRSFDSLALSSDSQYLITSGDKLIKFWDYSMSLDINFQSFVGHSEPVRKLFFTPDNMNVISIGDSICIWDVLAWSTPLPLVLDNAQCIVPPQSVMKKMHEQDDTVNGMPRHPPQPFNYHATEEISILALTNDVTVLASAQCSSSFGHDMQSQIIIWDIKSLKQKLSLQQSVSAINCMAFSRDDRFLVTVGNYVKPQLTLWNTCDYTNILNWEDESKKERCIHCLAWDPSHANEFVTGGSNGTINFCTIVENNSNNVRLHVVNQTIPLTLVEHLNNCEITSCAYITNGNLVLCSTNLGFITCWNTRINVCMLHWKADQNEISYMISIKHKLITGSSEGLLKLWNIEHLESNITKSANFNNSTVHNEINFGLTIQDEFQLDGAIISGGFDSTFDMGIVGTTNSSLFCVCWSDRSKTRLVASHTNTITGIVPIEDTHLITSSEDGTIRLWQLDDRDEILRFDANGLKVTCITPWENSITPTNDCRTSPVKNIITKIRSIVAGYDDGTLRLFNLLYAQMVLKLHPHTTSVTAVHVPVNNTIVVSGAKDGTLVISSLTQGIVLRVLNEQRNAPICSIDSKYLPTSIGNEDVPYVWSATSHDRRVSIWKSNRHFDQCQLNDWLTFVAPPFAPDGTSYENTKSWDAYPPSLAYFSSTDDNILIYVGYGIEKLVQFYDIETKQIVRTMALSQWCNCFDVSSLTSDDEHNRNNRLIAFGTKDRLVQIKDCNLGTFQDFINNSDCINYVKFSKTHAYLYTTSSNEIFIWKVLLY</sequence>
<accession>A0A813UTG0</accession>
<protein>
    <recommendedName>
        <fullName evidence="6">Large ribosomal subunit protein uL5</fullName>
    </recommendedName>
    <alternativeName>
        <fullName evidence="7">60S ribosomal protein L11</fullName>
    </alternativeName>
</protein>
<feature type="domain" description="CFA20" evidence="11">
    <location>
        <begin position="474"/>
        <end position="597"/>
    </location>
</feature>
<name>A0A813UTG0_9BILA</name>
<dbReference type="InterPro" id="IPR015943">
    <property type="entry name" value="WD40/YVTN_repeat-like_dom_sf"/>
</dbReference>
<dbReference type="Proteomes" id="UP000681722">
    <property type="component" value="Unassembled WGS sequence"/>
</dbReference>
<dbReference type="OrthoDB" id="6252103at2759"/>
<dbReference type="Pfam" id="PF00400">
    <property type="entry name" value="WD40"/>
    <property type="match status" value="2"/>
</dbReference>
<feature type="domain" description="CFA20" evidence="11">
    <location>
        <begin position="625"/>
        <end position="674"/>
    </location>
</feature>
<feature type="domain" description="WDR90/POC16 second beta-propeller" evidence="13">
    <location>
        <begin position="1251"/>
        <end position="1543"/>
    </location>
</feature>
<dbReference type="CDD" id="cd03062">
    <property type="entry name" value="TRX_Fd_Sucrase"/>
    <property type="match status" value="1"/>
</dbReference>
<dbReference type="Pfam" id="PF00281">
    <property type="entry name" value="Ribosomal_L5"/>
    <property type="match status" value="1"/>
</dbReference>
<dbReference type="InterPro" id="IPR050630">
    <property type="entry name" value="WD_repeat_EMAP"/>
</dbReference>
<dbReference type="PANTHER" id="PTHR13720">
    <property type="entry name" value="WD-40 REPEAT PROTEIN"/>
    <property type="match status" value="1"/>
</dbReference>
<comment type="similarity">
    <text evidence="1">Belongs to the universal ribosomal protein uL5 family.</text>
</comment>
<gene>
    <name evidence="14" type="ORF">GPM918_LOCUS5113</name>
    <name evidence="15" type="ORF">SRO942_LOCUS5113</name>
</gene>
<dbReference type="Gene3D" id="3.40.30.10">
    <property type="entry name" value="Glutaredoxin"/>
    <property type="match status" value="1"/>
</dbReference>
<evidence type="ECO:0000259" key="11">
    <source>
        <dbReference type="Pfam" id="PF05018"/>
    </source>
</evidence>
<feature type="domain" description="Large ribosomal subunit protein uL5 N-terminal" evidence="9">
    <location>
        <begin position="1"/>
        <end position="52"/>
    </location>
</feature>
<evidence type="ECO:0000313" key="16">
    <source>
        <dbReference type="Proteomes" id="UP000663829"/>
    </source>
</evidence>
<dbReference type="InterPro" id="IPR007714">
    <property type="entry name" value="CFA20_dom"/>
</dbReference>
<dbReference type="Pfam" id="PF23342">
    <property type="entry name" value="WDR90_beta-prop_4th"/>
    <property type="match status" value="1"/>
</dbReference>
<feature type="repeat" description="WD" evidence="8">
    <location>
        <begin position="1238"/>
        <end position="1279"/>
    </location>
</feature>
<dbReference type="InterPro" id="IPR036322">
    <property type="entry name" value="WD40_repeat_dom_sf"/>
</dbReference>
<evidence type="ECO:0000259" key="10">
    <source>
        <dbReference type="Pfam" id="PF00673"/>
    </source>
</evidence>
<dbReference type="Pfam" id="PF05018">
    <property type="entry name" value="CFA20_dom"/>
    <property type="match status" value="2"/>
</dbReference>
<dbReference type="InterPro" id="IPR011047">
    <property type="entry name" value="Quinoprotein_ADH-like_sf"/>
</dbReference>
<dbReference type="Proteomes" id="UP000663829">
    <property type="component" value="Unassembled WGS sequence"/>
</dbReference>
<evidence type="ECO:0000256" key="2">
    <source>
        <dbReference type="ARBA" id="ARBA00022574"/>
    </source>
</evidence>
<dbReference type="InterPro" id="IPR031309">
    <property type="entry name" value="Ribosomal_uL5_C"/>
</dbReference>
<evidence type="ECO:0000256" key="3">
    <source>
        <dbReference type="ARBA" id="ARBA00022737"/>
    </source>
</evidence>
<organism evidence="14 16">
    <name type="scientific">Didymodactylos carnosus</name>
    <dbReference type="NCBI Taxonomy" id="1234261"/>
    <lineage>
        <taxon>Eukaryota</taxon>
        <taxon>Metazoa</taxon>
        <taxon>Spiralia</taxon>
        <taxon>Gnathifera</taxon>
        <taxon>Rotifera</taxon>
        <taxon>Eurotatoria</taxon>
        <taxon>Bdelloidea</taxon>
        <taxon>Philodinida</taxon>
        <taxon>Philodinidae</taxon>
        <taxon>Didymodactylos</taxon>
    </lineage>
</organism>
<dbReference type="InterPro" id="IPR036249">
    <property type="entry name" value="Thioredoxin-like_sf"/>
</dbReference>
<comment type="caution">
    <text evidence="14">The sequence shown here is derived from an EMBL/GenBank/DDBJ whole genome shotgun (WGS) entry which is preliminary data.</text>
</comment>
<evidence type="ECO:0000256" key="8">
    <source>
        <dbReference type="PROSITE-ProRule" id="PRU00221"/>
    </source>
</evidence>
<dbReference type="GO" id="GO:0005840">
    <property type="term" value="C:ribosome"/>
    <property type="evidence" value="ECO:0007669"/>
    <property type="project" value="UniProtKB-KW"/>
</dbReference>